<comment type="caution">
    <text evidence="7">The sequence shown here is derived from an EMBL/GenBank/DDBJ whole genome shotgun (WGS) entry which is preliminary data.</text>
</comment>
<proteinExistence type="inferred from homology"/>
<keyword evidence="3 7" id="KW-0808">Transferase</keyword>
<keyword evidence="8" id="KW-1185">Reference proteome</keyword>
<dbReference type="Proteomes" id="UP000294813">
    <property type="component" value="Unassembled WGS sequence"/>
</dbReference>
<evidence type="ECO:0000259" key="6">
    <source>
        <dbReference type="Pfam" id="PF01555"/>
    </source>
</evidence>
<dbReference type="InterPro" id="IPR002052">
    <property type="entry name" value="DNA_methylase_N6_adenine_CS"/>
</dbReference>
<sequence length="535" mass="60978">MVLSFPYKDCLLEGGQTKDDQKREEIFYNATLAPDEVDRLLYPKVLINAQRYFYNGTVDITGNPVGGENTVSAAPTTEFTDNDNLIIKGNNLIAIASLLKRYEGMVKCIYIDPPYNTGTDGFNYNDRFNHSTWLVFMKNRIELAWRLLSSDGSIWITLDDKEAPYMRVLLDSIVGRNHYITAITWQHSDSSNNNAEVFSEDYNTILVYAKSEKWKPKFLNDPEKRKHYKNPDNDPRGPWFDGGDVSNPGLRPNLQFDIITPSGKTIAHPANGWRWSRETMDKMFATGELRFSEDETRVIKRRYLADMAGLPPSNLWINLKRTGHTRAAKYEQKALFPGVAPALLFSTPKPELLLDYIYDLATDEGDLVLDFFMGSATSQAVALKKHRIFIGVEQMDYVDTYSIPRLKKVIEGEQGGISKSVDWQGGGSFIYCELAKCNQRFVDEVLEAKIDTDLYDLLERILSTGFISSKVNPTEIAGASSEFETLPIEEKKRFILELLDKNMLYVNLCDMDDEEYAISDTDKAFTRSFYGLEDK</sequence>
<keyword evidence="2 7" id="KW-0489">Methyltransferase</keyword>
<keyword evidence="5" id="KW-0680">Restriction system</keyword>
<name>A0A4R2R8X1_9FIRM</name>
<dbReference type="EMBL" id="SLXT01000057">
    <property type="protein sequence ID" value="TCP58664.1"/>
    <property type="molecule type" value="Genomic_DNA"/>
</dbReference>
<dbReference type="RefSeq" id="WP_243116949.1">
    <property type="nucleotide sequence ID" value="NZ_JAOQNU010000058.1"/>
</dbReference>
<dbReference type="InterPro" id="IPR002295">
    <property type="entry name" value="N4/N6-MTase_EcoPI_Mod-like"/>
</dbReference>
<evidence type="ECO:0000256" key="5">
    <source>
        <dbReference type="ARBA" id="ARBA00022747"/>
    </source>
</evidence>
<comment type="similarity">
    <text evidence="1">Belongs to the N(4)/N(6)-methyltransferase family.</text>
</comment>
<evidence type="ECO:0000256" key="4">
    <source>
        <dbReference type="ARBA" id="ARBA00022691"/>
    </source>
</evidence>
<accession>A0A4R2R8X1</accession>
<dbReference type="GO" id="GO:0003677">
    <property type="term" value="F:DNA binding"/>
    <property type="evidence" value="ECO:0007669"/>
    <property type="project" value="InterPro"/>
</dbReference>
<evidence type="ECO:0000313" key="7">
    <source>
        <dbReference type="EMBL" id="TCP58664.1"/>
    </source>
</evidence>
<dbReference type="PRINTS" id="PR00506">
    <property type="entry name" value="D21N6MTFRASE"/>
</dbReference>
<keyword evidence="4" id="KW-0949">S-adenosyl-L-methionine</keyword>
<dbReference type="GO" id="GO:0032259">
    <property type="term" value="P:methylation"/>
    <property type="evidence" value="ECO:0007669"/>
    <property type="project" value="UniProtKB-KW"/>
</dbReference>
<evidence type="ECO:0000256" key="3">
    <source>
        <dbReference type="ARBA" id="ARBA00022679"/>
    </source>
</evidence>
<reference evidence="7 8" key="1">
    <citation type="submission" date="2019-03" db="EMBL/GenBank/DDBJ databases">
        <title>Genomic Encyclopedia of Type Strains, Phase IV (KMG-IV): sequencing the most valuable type-strain genomes for metagenomic binning, comparative biology and taxonomic classification.</title>
        <authorList>
            <person name="Goeker M."/>
        </authorList>
    </citation>
    <scope>NUCLEOTIDE SEQUENCE [LARGE SCALE GENOMIC DNA]</scope>
    <source>
        <strain evidence="7 8">DSM 11170</strain>
    </source>
</reference>
<dbReference type="AlphaFoldDB" id="A0A4R2R8X1"/>
<protein>
    <submittedName>
        <fullName evidence="7">Adenine-specific DNA-methyltransferase</fullName>
    </submittedName>
</protein>
<evidence type="ECO:0000256" key="1">
    <source>
        <dbReference type="ARBA" id="ARBA00006594"/>
    </source>
</evidence>
<dbReference type="InterPro" id="IPR002941">
    <property type="entry name" value="DNA_methylase_N4/N6"/>
</dbReference>
<dbReference type="InterPro" id="IPR029063">
    <property type="entry name" value="SAM-dependent_MTases_sf"/>
</dbReference>
<feature type="domain" description="DNA methylase N-4/N-6" evidence="6">
    <location>
        <begin position="106"/>
        <end position="396"/>
    </location>
</feature>
<dbReference type="GO" id="GO:0008170">
    <property type="term" value="F:N-methyltransferase activity"/>
    <property type="evidence" value="ECO:0007669"/>
    <property type="project" value="InterPro"/>
</dbReference>
<dbReference type="GO" id="GO:0009307">
    <property type="term" value="P:DNA restriction-modification system"/>
    <property type="evidence" value="ECO:0007669"/>
    <property type="project" value="UniProtKB-KW"/>
</dbReference>
<dbReference type="SUPFAM" id="SSF53335">
    <property type="entry name" value="S-adenosyl-L-methionine-dependent methyltransferases"/>
    <property type="match status" value="1"/>
</dbReference>
<evidence type="ECO:0000256" key="2">
    <source>
        <dbReference type="ARBA" id="ARBA00022603"/>
    </source>
</evidence>
<dbReference type="PIRSF" id="PIRSF015855">
    <property type="entry name" value="TypeIII_Mtase_mKpnI"/>
    <property type="match status" value="1"/>
</dbReference>
<organism evidence="7 8">
    <name type="scientific">Heliophilum fasciatum</name>
    <dbReference type="NCBI Taxonomy" id="35700"/>
    <lineage>
        <taxon>Bacteria</taxon>
        <taxon>Bacillati</taxon>
        <taxon>Bacillota</taxon>
        <taxon>Clostridia</taxon>
        <taxon>Eubacteriales</taxon>
        <taxon>Heliobacteriaceae</taxon>
        <taxon>Heliophilum</taxon>
    </lineage>
</organism>
<dbReference type="Gene3D" id="3.40.50.150">
    <property type="entry name" value="Vaccinia Virus protein VP39"/>
    <property type="match status" value="1"/>
</dbReference>
<gene>
    <name evidence="7" type="ORF">EDD73_1573</name>
</gene>
<evidence type="ECO:0000313" key="8">
    <source>
        <dbReference type="Proteomes" id="UP000294813"/>
    </source>
</evidence>
<dbReference type="PROSITE" id="PS00092">
    <property type="entry name" value="N6_MTASE"/>
    <property type="match status" value="1"/>
</dbReference>
<dbReference type="Pfam" id="PF01555">
    <property type="entry name" value="N6_N4_Mtase"/>
    <property type="match status" value="1"/>
</dbReference>